<dbReference type="EMBL" id="CASHTH010000284">
    <property type="protein sequence ID" value="CAI7996856.1"/>
    <property type="molecule type" value="Genomic_DNA"/>
</dbReference>
<keyword evidence="4" id="KW-0342">GTP-binding</keyword>
<dbReference type="PROSITE" id="PS51419">
    <property type="entry name" value="RAB"/>
    <property type="match status" value="1"/>
</dbReference>
<evidence type="ECO:0000256" key="4">
    <source>
        <dbReference type="ARBA" id="ARBA00023134"/>
    </source>
</evidence>
<dbReference type="PRINTS" id="PR00449">
    <property type="entry name" value="RASTRNSFRMNG"/>
</dbReference>
<feature type="region of interest" description="Disordered" evidence="8">
    <location>
        <begin position="192"/>
        <end position="215"/>
    </location>
</feature>
<dbReference type="NCBIfam" id="TIGR00231">
    <property type="entry name" value="small_GTP"/>
    <property type="match status" value="1"/>
</dbReference>
<dbReference type="InterPro" id="IPR050305">
    <property type="entry name" value="Small_GTPase_Rab"/>
</dbReference>
<dbReference type="Pfam" id="PF00071">
    <property type="entry name" value="Ras"/>
    <property type="match status" value="1"/>
</dbReference>
<comment type="caution">
    <text evidence="9">The sequence shown here is derived from an EMBL/GenBank/DDBJ whole genome shotgun (WGS) entry which is preliminary data.</text>
</comment>
<dbReference type="SMART" id="SM00175">
    <property type="entry name" value="RAB"/>
    <property type="match status" value="1"/>
</dbReference>
<accession>A0AA35VXF4</accession>
<dbReference type="SMART" id="SM00176">
    <property type="entry name" value="RAN"/>
    <property type="match status" value="1"/>
</dbReference>
<keyword evidence="6" id="KW-0449">Lipoprotein</keyword>
<gene>
    <name evidence="9" type="ORF">GBAR_LOCUS1981</name>
</gene>
<dbReference type="AlphaFoldDB" id="A0AA35VXF4"/>
<organism evidence="9 10">
    <name type="scientific">Geodia barretti</name>
    <name type="common">Barrett's horny sponge</name>
    <dbReference type="NCBI Taxonomy" id="519541"/>
    <lineage>
        <taxon>Eukaryota</taxon>
        <taxon>Metazoa</taxon>
        <taxon>Porifera</taxon>
        <taxon>Demospongiae</taxon>
        <taxon>Heteroscleromorpha</taxon>
        <taxon>Tetractinellida</taxon>
        <taxon>Astrophorina</taxon>
        <taxon>Geodiidae</taxon>
        <taxon>Geodia</taxon>
    </lineage>
</organism>
<dbReference type="FunFam" id="3.40.50.300:FF:000586">
    <property type="entry name" value="Rab family GTPase"/>
    <property type="match status" value="1"/>
</dbReference>
<dbReference type="InterPro" id="IPR005225">
    <property type="entry name" value="Small_GTP-bd"/>
</dbReference>
<evidence type="ECO:0000256" key="6">
    <source>
        <dbReference type="ARBA" id="ARBA00023288"/>
    </source>
</evidence>
<dbReference type="PANTHER" id="PTHR47980">
    <property type="entry name" value="LD44762P"/>
    <property type="match status" value="1"/>
</dbReference>
<evidence type="ECO:0000256" key="3">
    <source>
        <dbReference type="ARBA" id="ARBA00022741"/>
    </source>
</evidence>
<dbReference type="Gene3D" id="3.40.50.300">
    <property type="entry name" value="P-loop containing nucleotide triphosphate hydrolases"/>
    <property type="match status" value="1"/>
</dbReference>
<evidence type="ECO:0000313" key="10">
    <source>
        <dbReference type="Proteomes" id="UP001174909"/>
    </source>
</evidence>
<keyword evidence="5" id="KW-0472">Membrane</keyword>
<dbReference type="GO" id="GO:0012505">
    <property type="term" value="C:endomembrane system"/>
    <property type="evidence" value="ECO:0007669"/>
    <property type="project" value="UniProtKB-SubCell"/>
</dbReference>
<dbReference type="GO" id="GO:0005525">
    <property type="term" value="F:GTP binding"/>
    <property type="evidence" value="ECO:0007669"/>
    <property type="project" value="UniProtKB-KW"/>
</dbReference>
<dbReference type="GO" id="GO:0003924">
    <property type="term" value="F:GTPase activity"/>
    <property type="evidence" value="ECO:0007669"/>
    <property type="project" value="InterPro"/>
</dbReference>
<reference evidence="9" key="1">
    <citation type="submission" date="2023-03" db="EMBL/GenBank/DDBJ databases">
        <authorList>
            <person name="Steffen K."/>
            <person name="Cardenas P."/>
        </authorList>
    </citation>
    <scope>NUCLEOTIDE SEQUENCE</scope>
</reference>
<protein>
    <submittedName>
        <fullName evidence="9">Ras-related protein Rab-3A</fullName>
    </submittedName>
</protein>
<keyword evidence="10" id="KW-1185">Reference proteome</keyword>
<evidence type="ECO:0000256" key="7">
    <source>
        <dbReference type="ARBA" id="ARBA00023289"/>
    </source>
</evidence>
<dbReference type="PROSITE" id="PS51420">
    <property type="entry name" value="RHO"/>
    <property type="match status" value="1"/>
</dbReference>
<evidence type="ECO:0000313" key="9">
    <source>
        <dbReference type="EMBL" id="CAI7996856.1"/>
    </source>
</evidence>
<comment type="similarity">
    <text evidence="2">Belongs to the small GTPase superfamily. Rab family.</text>
</comment>
<comment type="subcellular location">
    <subcellularLocation>
        <location evidence="1">Endomembrane system</location>
    </subcellularLocation>
</comment>
<keyword evidence="7" id="KW-0636">Prenylation</keyword>
<dbReference type="SMART" id="SM00174">
    <property type="entry name" value="RHO"/>
    <property type="match status" value="1"/>
</dbReference>
<dbReference type="Proteomes" id="UP001174909">
    <property type="component" value="Unassembled WGS sequence"/>
</dbReference>
<evidence type="ECO:0000256" key="2">
    <source>
        <dbReference type="ARBA" id="ARBA00006270"/>
    </source>
</evidence>
<name>A0AA35VXF4_GEOBA</name>
<evidence type="ECO:0000256" key="5">
    <source>
        <dbReference type="ARBA" id="ARBA00023136"/>
    </source>
</evidence>
<dbReference type="InterPro" id="IPR027417">
    <property type="entry name" value="P-loop_NTPase"/>
</dbReference>
<keyword evidence="3" id="KW-0547">Nucleotide-binding</keyword>
<evidence type="ECO:0000256" key="1">
    <source>
        <dbReference type="ARBA" id="ARBA00004308"/>
    </source>
</evidence>
<sequence length="215" mass="24323">MDKMDSFDTPTDTNFDYMYKVLIVGNSGVGKTAFLMRYCDDNFSQSFVATVGIDFKVKNMYRQDKRIKLQIWDTAGQERYRTITTAYYRGAMGFILMFDLTNEESFHAVKGWAATIQDLSWENARAVLVGNKSDLTDSRTVSEEQCRELSQTLGFEFFDASAKDGNNVKGVFEYLVDAISIKMAESIEKNPNFLPRGTRPRTVDPAAQDTSSCSC</sequence>
<proteinExistence type="inferred from homology"/>
<dbReference type="SUPFAM" id="SSF52540">
    <property type="entry name" value="P-loop containing nucleoside triphosphate hydrolases"/>
    <property type="match status" value="1"/>
</dbReference>
<dbReference type="PROSITE" id="PS51421">
    <property type="entry name" value="RAS"/>
    <property type="match status" value="1"/>
</dbReference>
<dbReference type="SMART" id="SM00173">
    <property type="entry name" value="RAS"/>
    <property type="match status" value="1"/>
</dbReference>
<dbReference type="InterPro" id="IPR001806">
    <property type="entry name" value="Small_GTPase"/>
</dbReference>
<evidence type="ECO:0000256" key="8">
    <source>
        <dbReference type="SAM" id="MobiDB-lite"/>
    </source>
</evidence>